<dbReference type="OrthoDB" id="435333at2759"/>
<keyword evidence="2" id="KW-1185">Reference proteome</keyword>
<sequence>MGYMFYYAGAFNQPIGSWDVSSAKGIDRILAVGAFEPCVKSSMARSWAGSLGAFQEDAVACPRCSLDTKHRCPIGKERLEYMAEACEPVILGFVHLGKGIRDGGFLRETSAPGFWNCASSCNASSSCAGFLLQDKRCLLRDFICAVVARGILADRGVDGINLAQRVTGMRARQSETAGVSMRYVLSDDFQTLATMRTGLADPSFNDMKVFWLGEDPIGCDIVCPCDGKHGCAMVDWIPKPDRRQQTHFMSWTWRYTFSEVKIIVEGSVAGSANLENVLAENLTRIGQMVAILDNWRQPTYLRRVWTIYEQFIASTLEIPVVFTMPEASTASVRSQILLGQRGIREVTESLKCVDSASAEAWDPKDEVKVKQEIQNTVGFTHVDNHVQKVMIRWVGDVVRKEFREVIAQDSRVLNACAEMEAIDKACYFTFFALTKLRGGYAHADKNTPERAPSCAMQLSGLTLSRSQQLAVL</sequence>
<evidence type="ECO:0000313" key="2">
    <source>
        <dbReference type="Proteomes" id="UP000186817"/>
    </source>
</evidence>
<gene>
    <name evidence="1" type="ORF">AK812_SmicGene42061</name>
</gene>
<evidence type="ECO:0000313" key="1">
    <source>
        <dbReference type="EMBL" id="OLP77833.1"/>
    </source>
</evidence>
<organism evidence="1 2">
    <name type="scientific">Symbiodinium microadriaticum</name>
    <name type="common">Dinoflagellate</name>
    <name type="synonym">Zooxanthella microadriatica</name>
    <dbReference type="NCBI Taxonomy" id="2951"/>
    <lineage>
        <taxon>Eukaryota</taxon>
        <taxon>Sar</taxon>
        <taxon>Alveolata</taxon>
        <taxon>Dinophyceae</taxon>
        <taxon>Suessiales</taxon>
        <taxon>Symbiodiniaceae</taxon>
        <taxon>Symbiodinium</taxon>
    </lineage>
</organism>
<reference evidence="1 2" key="1">
    <citation type="submission" date="2016-02" db="EMBL/GenBank/DDBJ databases">
        <title>Genome analysis of coral dinoflagellate symbionts highlights evolutionary adaptations to a symbiotic lifestyle.</title>
        <authorList>
            <person name="Aranda M."/>
            <person name="Li Y."/>
            <person name="Liew Y.J."/>
            <person name="Baumgarten S."/>
            <person name="Simakov O."/>
            <person name="Wilson M."/>
            <person name="Piel J."/>
            <person name="Ashoor H."/>
            <person name="Bougouffa S."/>
            <person name="Bajic V.B."/>
            <person name="Ryu T."/>
            <person name="Ravasi T."/>
            <person name="Bayer T."/>
            <person name="Micklem G."/>
            <person name="Kim H."/>
            <person name="Bhak J."/>
            <person name="Lajeunesse T.C."/>
            <person name="Voolstra C.R."/>
        </authorList>
    </citation>
    <scope>NUCLEOTIDE SEQUENCE [LARGE SCALE GENOMIC DNA]</scope>
    <source>
        <strain evidence="1 2">CCMP2467</strain>
    </source>
</reference>
<dbReference type="EMBL" id="LSRX01001703">
    <property type="protein sequence ID" value="OLP77833.1"/>
    <property type="molecule type" value="Genomic_DNA"/>
</dbReference>
<name>A0A1Q9C4I2_SYMMI</name>
<dbReference type="Proteomes" id="UP000186817">
    <property type="component" value="Unassembled WGS sequence"/>
</dbReference>
<comment type="caution">
    <text evidence="1">The sequence shown here is derived from an EMBL/GenBank/DDBJ whole genome shotgun (WGS) entry which is preliminary data.</text>
</comment>
<accession>A0A1Q9C4I2</accession>
<proteinExistence type="predicted"/>
<protein>
    <submittedName>
        <fullName evidence="1">Uncharacterized protein</fullName>
    </submittedName>
</protein>
<dbReference type="AlphaFoldDB" id="A0A1Q9C4I2"/>